<evidence type="ECO:0000256" key="1">
    <source>
        <dbReference type="SAM" id="MobiDB-lite"/>
    </source>
</evidence>
<protein>
    <submittedName>
        <fullName evidence="3">Uncharacterized protein</fullName>
    </submittedName>
</protein>
<dbReference type="KEGG" id="dpte:113792387"/>
<dbReference type="RefSeq" id="XP_027198078.1">
    <property type="nucleotide sequence ID" value="XM_027342277.1"/>
</dbReference>
<dbReference type="AlphaFoldDB" id="A0A6P6XY36"/>
<reference evidence="3" key="1">
    <citation type="submission" date="2025-08" db="UniProtKB">
        <authorList>
            <consortium name="RefSeq"/>
        </authorList>
    </citation>
    <scope>IDENTIFICATION</scope>
    <source>
        <strain evidence="3">Airmid</strain>
    </source>
</reference>
<feature type="region of interest" description="Disordered" evidence="1">
    <location>
        <begin position="251"/>
        <end position="316"/>
    </location>
</feature>
<gene>
    <name evidence="3" type="primary">LOC113792387</name>
</gene>
<dbReference type="OrthoDB" id="6516088at2759"/>
<feature type="compositionally biased region" description="Polar residues" evidence="1">
    <location>
        <begin position="278"/>
        <end position="302"/>
    </location>
</feature>
<keyword evidence="2" id="KW-1185">Reference proteome</keyword>
<sequence>MNLMPINHRTNLVENNQQQQQQQIIRTNYQQQQQQRRTQPIMSINSNDISSSLHSNQSFHVQNFVNIFQTYCSEIKELKDYFEMKFTKLKSMEQKINTTTTNQRQPMIINNFESGSNITKKSAIPLPISSSSTAATTTTTLSSSSSSSSRKITQNVHSKNEFMQMIERLKEEKILIRERISPNVFMLRRSTDNSIVGYQCSIDDCTYMHFLRAQVNRHYKNFHSKTCQHCNQRFKKPYELSLHLKELQMDPNHAQHSQQQQQQQLPSSPASSASSSLITSANETMENISEYETISDSNSIQPTTTSSTTTTTAETN</sequence>
<evidence type="ECO:0000313" key="2">
    <source>
        <dbReference type="Proteomes" id="UP000515146"/>
    </source>
</evidence>
<name>A0A6P6XY36_DERPT</name>
<feature type="compositionally biased region" description="Low complexity" evidence="1">
    <location>
        <begin position="303"/>
        <end position="316"/>
    </location>
</feature>
<proteinExistence type="predicted"/>
<organism evidence="2 3">
    <name type="scientific">Dermatophagoides pteronyssinus</name>
    <name type="common">European house dust mite</name>
    <dbReference type="NCBI Taxonomy" id="6956"/>
    <lineage>
        <taxon>Eukaryota</taxon>
        <taxon>Metazoa</taxon>
        <taxon>Ecdysozoa</taxon>
        <taxon>Arthropoda</taxon>
        <taxon>Chelicerata</taxon>
        <taxon>Arachnida</taxon>
        <taxon>Acari</taxon>
        <taxon>Acariformes</taxon>
        <taxon>Sarcoptiformes</taxon>
        <taxon>Astigmata</taxon>
        <taxon>Psoroptidia</taxon>
        <taxon>Analgoidea</taxon>
        <taxon>Pyroglyphidae</taxon>
        <taxon>Dermatophagoidinae</taxon>
        <taxon>Dermatophagoides</taxon>
    </lineage>
</organism>
<dbReference type="InParanoid" id="A0A6P6XY36"/>
<evidence type="ECO:0000313" key="3">
    <source>
        <dbReference type="RefSeq" id="XP_027198078.1"/>
    </source>
</evidence>
<dbReference type="Proteomes" id="UP000515146">
    <property type="component" value="Unplaced"/>
</dbReference>
<accession>A0A6P6XY36</accession>
<feature type="compositionally biased region" description="Low complexity" evidence="1">
    <location>
        <begin position="254"/>
        <end position="277"/>
    </location>
</feature>